<name>A0A1W6YZ48_9BORD</name>
<sequence>MDIVKFGPGETCTAALTMPSDQVSSEHFGPAICIGFYNDQEIWISAGDARINVPAYCLERFIKELRRAAKMAKEQSDE</sequence>
<dbReference type="AlphaFoldDB" id="A0A1W6YZ48"/>
<gene>
    <name evidence="1" type="ORF">CAL13_08665</name>
</gene>
<evidence type="ECO:0000313" key="1">
    <source>
        <dbReference type="EMBL" id="ARP86261.1"/>
    </source>
</evidence>
<keyword evidence="2" id="KW-1185">Reference proteome</keyword>
<dbReference type="EMBL" id="CP021109">
    <property type="protein sequence ID" value="ARP86261.1"/>
    <property type="molecule type" value="Genomic_DNA"/>
</dbReference>
<evidence type="ECO:0000313" key="2">
    <source>
        <dbReference type="Proteomes" id="UP000194139"/>
    </source>
</evidence>
<dbReference type="RefSeq" id="WP_086072099.1">
    <property type="nucleotide sequence ID" value="NZ_CP021109.1"/>
</dbReference>
<protein>
    <submittedName>
        <fullName evidence="1">Uncharacterized protein</fullName>
    </submittedName>
</protein>
<organism evidence="1 2">
    <name type="scientific">Bordetella genomosp. 9</name>
    <dbReference type="NCBI Taxonomy" id="1416803"/>
    <lineage>
        <taxon>Bacteria</taxon>
        <taxon>Pseudomonadati</taxon>
        <taxon>Pseudomonadota</taxon>
        <taxon>Betaproteobacteria</taxon>
        <taxon>Burkholderiales</taxon>
        <taxon>Alcaligenaceae</taxon>
        <taxon>Bordetella</taxon>
    </lineage>
</organism>
<proteinExistence type="predicted"/>
<reference evidence="1 2" key="1">
    <citation type="submission" date="2017-05" db="EMBL/GenBank/DDBJ databases">
        <title>Complete and WGS of Bordetella genogroups.</title>
        <authorList>
            <person name="Spilker T."/>
            <person name="LiPuma J."/>
        </authorList>
    </citation>
    <scope>NUCLEOTIDE SEQUENCE [LARGE SCALE GENOMIC DNA]</scope>
    <source>
        <strain evidence="1 2">AU17164</strain>
    </source>
</reference>
<dbReference type="Proteomes" id="UP000194139">
    <property type="component" value="Chromosome"/>
</dbReference>
<accession>A0A1W6YZ48</accession>